<dbReference type="AlphaFoldDB" id="A0A2R6R105"/>
<name>A0A2R6R105_9APHY</name>
<organism evidence="2 3">
    <name type="scientific">Hermanssonia centrifuga</name>
    <dbReference type="NCBI Taxonomy" id="98765"/>
    <lineage>
        <taxon>Eukaryota</taxon>
        <taxon>Fungi</taxon>
        <taxon>Dikarya</taxon>
        <taxon>Basidiomycota</taxon>
        <taxon>Agaricomycotina</taxon>
        <taxon>Agaricomycetes</taxon>
        <taxon>Polyporales</taxon>
        <taxon>Meruliaceae</taxon>
        <taxon>Hermanssonia</taxon>
    </lineage>
</organism>
<accession>A0A2R6R105</accession>
<keyword evidence="3" id="KW-1185">Reference proteome</keyword>
<keyword evidence="1" id="KW-0472">Membrane</keyword>
<gene>
    <name evidence="2" type="ORF">PHLCEN_2v3141</name>
</gene>
<proteinExistence type="predicted"/>
<keyword evidence="1" id="KW-1133">Transmembrane helix</keyword>
<protein>
    <submittedName>
        <fullName evidence="2">Uncharacterized protein</fullName>
    </submittedName>
</protein>
<keyword evidence="1" id="KW-0812">Transmembrane</keyword>
<dbReference type="Proteomes" id="UP000186601">
    <property type="component" value="Unassembled WGS sequence"/>
</dbReference>
<sequence>MACPFNTIPKQLPRFFALITRVASQFWRLLDVFLTIFNFIAITSFTLVLVLMQSGPAYVDGLPSNPYLPK</sequence>
<evidence type="ECO:0000256" key="1">
    <source>
        <dbReference type="SAM" id="Phobius"/>
    </source>
</evidence>
<reference evidence="2 3" key="1">
    <citation type="submission" date="2018-02" db="EMBL/GenBank/DDBJ databases">
        <title>Genome sequence of the basidiomycete white-rot fungus Phlebia centrifuga.</title>
        <authorList>
            <person name="Granchi Z."/>
            <person name="Peng M."/>
            <person name="de Vries R.P."/>
            <person name="Hilden K."/>
            <person name="Makela M.R."/>
            <person name="Grigoriev I."/>
            <person name="Riley R."/>
        </authorList>
    </citation>
    <scope>NUCLEOTIDE SEQUENCE [LARGE SCALE GENOMIC DNA]</scope>
    <source>
        <strain evidence="2 3">FBCC195</strain>
    </source>
</reference>
<comment type="caution">
    <text evidence="2">The sequence shown here is derived from an EMBL/GenBank/DDBJ whole genome shotgun (WGS) entry which is preliminary data.</text>
</comment>
<evidence type="ECO:0000313" key="2">
    <source>
        <dbReference type="EMBL" id="PSS18925.1"/>
    </source>
</evidence>
<dbReference type="EMBL" id="MLYV02000283">
    <property type="protein sequence ID" value="PSS18925.1"/>
    <property type="molecule type" value="Genomic_DNA"/>
</dbReference>
<feature type="transmembrane region" description="Helical" evidence="1">
    <location>
        <begin position="29"/>
        <end position="52"/>
    </location>
</feature>
<evidence type="ECO:0000313" key="3">
    <source>
        <dbReference type="Proteomes" id="UP000186601"/>
    </source>
</evidence>